<keyword evidence="2" id="KW-0282">Flagellum</keyword>
<sequence length="333" mass="37686">MTFSRYGNHVNQLYDGHIVLAESSSNYPYSFSNLFGEITMSSTQTVTQGKIQPSRTHDYLYDPLYSLSSDRDHARSTFKAHTGTDRIKRVPHFKTMFSDLRHHPRYSIHLELTDPNNNYARLSRLLVDVGCTVLRDIFDSKHPPANLHTVLSNPSVLSTLLNLRKENILKPVQWERLFPPVTSNVSSANFDITLLMILLRNICGLSPPVTTGSWHKLPPDSDSSTEANITIETIQALRLKGALVTAAVISAIAKGIVMANDRTILVEHGRYLSLTYDWGRNVLYCMDRKGKEMTMRMATTEKISAALGLLKEAKLLFQRKIKTYKPYTVCQKI</sequence>
<dbReference type="PANTHER" id="PTHR22455">
    <property type="entry name" value="CILIA- AND FLAGELLA-ASSOCIATED PROTEIN 91"/>
    <property type="match status" value="1"/>
</dbReference>
<organism evidence="2 3">
    <name type="scientific">Acropora cervicornis</name>
    <name type="common">Staghorn coral</name>
    <dbReference type="NCBI Taxonomy" id="6130"/>
    <lineage>
        <taxon>Eukaryota</taxon>
        <taxon>Metazoa</taxon>
        <taxon>Cnidaria</taxon>
        <taxon>Anthozoa</taxon>
        <taxon>Hexacorallia</taxon>
        <taxon>Scleractinia</taxon>
        <taxon>Astrocoeniina</taxon>
        <taxon>Acroporidae</taxon>
        <taxon>Acropora</taxon>
    </lineage>
</organism>
<dbReference type="AlphaFoldDB" id="A0AAD9V1C7"/>
<feature type="domain" description="DZIP3-like HEPN" evidence="1">
    <location>
        <begin position="144"/>
        <end position="237"/>
    </location>
</feature>
<reference evidence="2" key="2">
    <citation type="journal article" date="2023" name="Science">
        <title>Genomic signatures of disease resistance in endangered staghorn corals.</title>
        <authorList>
            <person name="Vollmer S.V."/>
            <person name="Selwyn J.D."/>
            <person name="Despard B.A."/>
            <person name="Roesel C.L."/>
        </authorList>
    </citation>
    <scope>NUCLEOTIDE SEQUENCE</scope>
    <source>
        <strain evidence="2">K2</strain>
    </source>
</reference>
<accession>A0AAD9V1C7</accession>
<name>A0AAD9V1C7_ACRCE</name>
<gene>
    <name evidence="2" type="ORF">P5673_020236</name>
</gene>
<keyword evidence="2" id="KW-0969">Cilium</keyword>
<evidence type="ECO:0000313" key="3">
    <source>
        <dbReference type="Proteomes" id="UP001249851"/>
    </source>
</evidence>
<keyword evidence="3" id="KW-1185">Reference proteome</keyword>
<dbReference type="InterPro" id="IPR041249">
    <property type="entry name" value="HEPN_DZIP3"/>
</dbReference>
<evidence type="ECO:0000259" key="1">
    <source>
        <dbReference type="Pfam" id="PF18738"/>
    </source>
</evidence>
<proteinExistence type="predicted"/>
<comment type="caution">
    <text evidence="2">The sequence shown here is derived from an EMBL/GenBank/DDBJ whole genome shotgun (WGS) entry which is preliminary data.</text>
</comment>
<dbReference type="PANTHER" id="PTHR22455:SF10">
    <property type="entry name" value="CILIA- AND FLAGELLA-ASSOCIATED PROTEIN 91"/>
    <property type="match status" value="1"/>
</dbReference>
<evidence type="ECO:0000313" key="2">
    <source>
        <dbReference type="EMBL" id="KAK2557492.1"/>
    </source>
</evidence>
<dbReference type="Proteomes" id="UP001249851">
    <property type="component" value="Unassembled WGS sequence"/>
</dbReference>
<dbReference type="Pfam" id="PF18738">
    <property type="entry name" value="HEPN_DZIP3"/>
    <property type="match status" value="1"/>
</dbReference>
<dbReference type="EMBL" id="JARQWQ010000049">
    <property type="protein sequence ID" value="KAK2557492.1"/>
    <property type="molecule type" value="Genomic_DNA"/>
</dbReference>
<protein>
    <submittedName>
        <fullName evidence="2">Cilia- and flagella-associated protein 91</fullName>
    </submittedName>
</protein>
<dbReference type="InterPro" id="IPR026720">
    <property type="entry name" value="CFAP91"/>
</dbReference>
<keyword evidence="2" id="KW-0966">Cell projection</keyword>
<reference evidence="2" key="1">
    <citation type="journal article" date="2023" name="G3 (Bethesda)">
        <title>Whole genome assembly and annotation of the endangered Caribbean coral Acropora cervicornis.</title>
        <authorList>
            <person name="Selwyn J.D."/>
            <person name="Vollmer S.V."/>
        </authorList>
    </citation>
    <scope>NUCLEOTIDE SEQUENCE</scope>
    <source>
        <strain evidence="2">K2</strain>
    </source>
</reference>